<evidence type="ECO:0000313" key="1">
    <source>
        <dbReference type="EMBL" id="KTF07730.1"/>
    </source>
</evidence>
<dbReference type="AlphaFoldDB" id="A0A1B6NWD1"/>
<proteinExistence type="predicted"/>
<gene>
    <name evidence="1" type="ORF">MGSAQ_000774</name>
</gene>
<comment type="caution">
    <text evidence="1">The sequence shown here is derived from an EMBL/GenBank/DDBJ whole genome shotgun (WGS) entry which is preliminary data.</text>
</comment>
<protein>
    <submittedName>
        <fullName evidence="1">Uncharacterized protein</fullName>
    </submittedName>
</protein>
<sequence>MTIGLVFRLHAAVRIKDGFPFYKLILQSAQSLLRVGYSEPCLKNIMMTA</sequence>
<accession>A0A1B6NWD1</accession>
<dbReference type="EMBL" id="AYSL01000370">
    <property type="protein sequence ID" value="KTF07730.1"/>
    <property type="molecule type" value="Genomic_DNA"/>
</dbReference>
<reference evidence="1" key="1">
    <citation type="submission" date="2013-11" db="EMBL/GenBank/DDBJ databases">
        <title>Microbial diversity, functional groups and degradation webs in Northern and Southern Mediterranean and Red Sea marine crude oil polluted sites.</title>
        <authorList>
            <person name="Daffonchio D."/>
            <person name="Mapelli F."/>
            <person name="Ferrer M."/>
            <person name="Richter M."/>
            <person name="Cherif A."/>
            <person name="Malkawi H.I."/>
            <person name="Yakimov M.M."/>
            <person name="Abdel-Fattah Y.R."/>
            <person name="Blaghen M."/>
            <person name="Golyshin P.N."/>
            <person name="Kalogerakis N."/>
            <person name="Boon N."/>
            <person name="Magagnini M."/>
            <person name="Fava F."/>
        </authorList>
    </citation>
    <scope>NUCLEOTIDE SEQUENCE</scope>
</reference>
<organism evidence="1">
    <name type="scientific">marine sediment metagenome</name>
    <dbReference type="NCBI Taxonomy" id="412755"/>
    <lineage>
        <taxon>unclassified sequences</taxon>
        <taxon>metagenomes</taxon>
        <taxon>ecological metagenomes</taxon>
    </lineage>
</organism>
<name>A0A1B6NWD1_9ZZZZ</name>